<accession>A0A1S2LRG7</accession>
<dbReference type="RefSeq" id="WP_071308968.1">
    <property type="nucleotide sequence ID" value="NZ_MLQR01000016.1"/>
</dbReference>
<proteinExistence type="predicted"/>
<sequence length="308" mass="35507">MKYIIENILLCQSDQDQSKSLLIEDSKVVNAYSRLSHYNYMRLNTDNFSITPGHVMIDLSIININDFSCFKERMKHLQNIGCTTLISASDLKYESQFEFEIKKAKHAFINSSIDFLIGIKIPLKKLTATLVRKCNKYKVPVVFVEINSIEELYIPEWQRIRDELFPFHIVILPIWNIQASKMKFKKIKRDWKVLLTEYHITTYENAPNEHQPLSKEVLSNIGLYPKKGALLTGSDADYLLFKNDNLNKDKLEITQQLPDVVCANGVIKKAGVDIFIRPGSGKEIIVNVPRKFVSINQAFQPTTISIDY</sequence>
<reference evidence="1 2" key="1">
    <citation type="submission" date="2016-10" db="EMBL/GenBank/DDBJ databases">
        <title>Draft genome sequences of four alkaliphilic bacteria belonging to the Anaerobacillus genus.</title>
        <authorList>
            <person name="Bassil N.M."/>
            <person name="Lloyd J.R."/>
        </authorList>
    </citation>
    <scope>NUCLEOTIDE SEQUENCE [LARGE SCALE GENOMIC DNA]</scope>
    <source>
        <strain evidence="1 2">DSM 18345</strain>
    </source>
</reference>
<dbReference type="EMBL" id="MLQR01000016">
    <property type="protein sequence ID" value="OIJ14800.1"/>
    <property type="molecule type" value="Genomic_DNA"/>
</dbReference>
<dbReference type="AlphaFoldDB" id="A0A1S2LRG7"/>
<evidence type="ECO:0000313" key="1">
    <source>
        <dbReference type="EMBL" id="OIJ14800.1"/>
    </source>
</evidence>
<keyword evidence="2" id="KW-1185">Reference proteome</keyword>
<protein>
    <recommendedName>
        <fullName evidence="3">Amidohydrolase-related domain-containing protein</fullName>
    </recommendedName>
</protein>
<name>A0A1S2LRG7_9BACI</name>
<dbReference type="Proteomes" id="UP000179524">
    <property type="component" value="Unassembled WGS sequence"/>
</dbReference>
<organism evidence="1 2">
    <name type="scientific">Anaerobacillus alkalilacustris</name>
    <dbReference type="NCBI Taxonomy" id="393763"/>
    <lineage>
        <taxon>Bacteria</taxon>
        <taxon>Bacillati</taxon>
        <taxon>Bacillota</taxon>
        <taxon>Bacilli</taxon>
        <taxon>Bacillales</taxon>
        <taxon>Bacillaceae</taxon>
        <taxon>Anaerobacillus</taxon>
    </lineage>
</organism>
<evidence type="ECO:0008006" key="3">
    <source>
        <dbReference type="Google" id="ProtNLM"/>
    </source>
</evidence>
<evidence type="ECO:0000313" key="2">
    <source>
        <dbReference type="Proteomes" id="UP000179524"/>
    </source>
</evidence>
<comment type="caution">
    <text evidence="1">The sequence shown here is derived from an EMBL/GenBank/DDBJ whole genome shotgun (WGS) entry which is preliminary data.</text>
</comment>
<gene>
    <name evidence="1" type="ORF">BKP37_07425</name>
</gene>
<dbReference type="OrthoDB" id="2959323at2"/>